<dbReference type="EMBL" id="BJJW01000016">
    <property type="protein sequence ID" value="GDZ84636.1"/>
    <property type="molecule type" value="Genomic_DNA"/>
</dbReference>
<evidence type="ECO:0000256" key="5">
    <source>
        <dbReference type="ARBA" id="ARBA00022741"/>
    </source>
</evidence>
<accession>A0A5A5U3M0</accession>
<dbReference type="PIRSF" id="PIRSF039085">
    <property type="entry name" value="ABC_ATPase_HisP"/>
    <property type="match status" value="1"/>
</dbReference>
<evidence type="ECO:0000256" key="1">
    <source>
        <dbReference type="ARBA" id="ARBA00004202"/>
    </source>
</evidence>
<dbReference type="GO" id="GO:0015424">
    <property type="term" value="F:ABC-type amino acid transporter activity"/>
    <property type="evidence" value="ECO:0007669"/>
    <property type="project" value="InterPro"/>
</dbReference>
<proteinExistence type="inferred from homology"/>
<evidence type="ECO:0000256" key="4">
    <source>
        <dbReference type="ARBA" id="ARBA00022475"/>
    </source>
</evidence>
<evidence type="ECO:0000256" key="2">
    <source>
        <dbReference type="ARBA" id="ARBA00005417"/>
    </source>
</evidence>
<dbReference type="InterPro" id="IPR030679">
    <property type="entry name" value="ABC_ATPase_HisP-typ"/>
</dbReference>
<name>A0A5A5U3M0_LEUCI</name>
<dbReference type="GO" id="GO:0005524">
    <property type="term" value="F:ATP binding"/>
    <property type="evidence" value="ECO:0007669"/>
    <property type="project" value="UniProtKB-KW"/>
</dbReference>
<keyword evidence="4" id="KW-1003">Cell membrane</keyword>
<dbReference type="InterPro" id="IPR003439">
    <property type="entry name" value="ABC_transporter-like_ATP-bd"/>
</dbReference>
<dbReference type="PROSITE" id="PS50893">
    <property type="entry name" value="ABC_TRANSPORTER_2"/>
    <property type="match status" value="1"/>
</dbReference>
<dbReference type="GO" id="GO:0005886">
    <property type="term" value="C:plasma membrane"/>
    <property type="evidence" value="ECO:0007669"/>
    <property type="project" value="UniProtKB-SubCell"/>
</dbReference>
<comment type="similarity">
    <text evidence="2">Belongs to the ABC transporter superfamily.</text>
</comment>
<gene>
    <name evidence="10" type="ORF">LCIT_18780</name>
</gene>
<protein>
    <submittedName>
        <fullName evidence="10">Arginine ABC transporter ATP-binding protein ArtP</fullName>
    </submittedName>
</protein>
<reference evidence="10 11" key="1">
    <citation type="submission" date="2019-04" db="EMBL/GenBank/DDBJ databases">
        <title>A pseudo-fructophilic Leuconostoc citreum strain F192-5 isolated from peel of satsuma mandarin: the first report for isolation and characterization of strain-dependent fructophilic-like characteristics.</title>
        <authorList>
            <person name="Maeno S."/>
            <person name="Tanizawa Y."/>
            <person name="Kajikawa A."/>
            <person name="Kanesaki Y."/>
            <person name="Kubota E."/>
            <person name="Arita M."/>
            <person name="Leon D."/>
            <person name="Endo A."/>
        </authorList>
    </citation>
    <scope>NUCLEOTIDE SEQUENCE [LARGE SCALE GENOMIC DNA]</scope>
    <source>
        <strain evidence="10 11">F192-5</strain>
    </source>
</reference>
<comment type="subcellular location">
    <subcellularLocation>
        <location evidence="1">Cell membrane</location>
        <topology evidence="1">Peripheral membrane protein</topology>
    </subcellularLocation>
</comment>
<dbReference type="InterPro" id="IPR003593">
    <property type="entry name" value="AAA+_ATPase"/>
</dbReference>
<comment type="caution">
    <text evidence="10">The sequence shown here is derived from an EMBL/GenBank/DDBJ whole genome shotgun (WGS) entry which is preliminary data.</text>
</comment>
<dbReference type="AlphaFoldDB" id="A0A5A5U3M0"/>
<evidence type="ECO:0000256" key="7">
    <source>
        <dbReference type="ARBA" id="ARBA00022970"/>
    </source>
</evidence>
<evidence type="ECO:0000259" key="9">
    <source>
        <dbReference type="PROSITE" id="PS50893"/>
    </source>
</evidence>
<evidence type="ECO:0000256" key="6">
    <source>
        <dbReference type="ARBA" id="ARBA00022840"/>
    </source>
</evidence>
<dbReference type="Pfam" id="PF00005">
    <property type="entry name" value="ABC_tran"/>
    <property type="match status" value="1"/>
</dbReference>
<organism evidence="10 11">
    <name type="scientific">Leuconostoc citreum</name>
    <dbReference type="NCBI Taxonomy" id="33964"/>
    <lineage>
        <taxon>Bacteria</taxon>
        <taxon>Bacillati</taxon>
        <taxon>Bacillota</taxon>
        <taxon>Bacilli</taxon>
        <taxon>Lactobacillales</taxon>
        <taxon>Lactobacillaceae</taxon>
        <taxon>Leuconostoc</taxon>
    </lineage>
</organism>
<dbReference type="SMART" id="SM00382">
    <property type="entry name" value="AAA"/>
    <property type="match status" value="1"/>
</dbReference>
<keyword evidence="3" id="KW-0813">Transport</keyword>
<dbReference type="Gene3D" id="3.40.50.300">
    <property type="entry name" value="P-loop containing nucleotide triphosphate hydrolases"/>
    <property type="match status" value="1"/>
</dbReference>
<dbReference type="InterPro" id="IPR017871">
    <property type="entry name" value="ABC_transporter-like_CS"/>
</dbReference>
<evidence type="ECO:0000313" key="11">
    <source>
        <dbReference type="Proteomes" id="UP000323274"/>
    </source>
</evidence>
<keyword evidence="5" id="KW-0547">Nucleotide-binding</keyword>
<dbReference type="PANTHER" id="PTHR43166">
    <property type="entry name" value="AMINO ACID IMPORT ATP-BINDING PROTEIN"/>
    <property type="match status" value="1"/>
</dbReference>
<dbReference type="SUPFAM" id="SSF52540">
    <property type="entry name" value="P-loop containing nucleoside triphosphate hydrolases"/>
    <property type="match status" value="1"/>
</dbReference>
<dbReference type="Proteomes" id="UP000323274">
    <property type="component" value="Unassembled WGS sequence"/>
</dbReference>
<dbReference type="GO" id="GO:0016887">
    <property type="term" value="F:ATP hydrolysis activity"/>
    <property type="evidence" value="ECO:0007669"/>
    <property type="project" value="InterPro"/>
</dbReference>
<keyword evidence="8" id="KW-0472">Membrane</keyword>
<evidence type="ECO:0000256" key="8">
    <source>
        <dbReference type="ARBA" id="ARBA00023136"/>
    </source>
</evidence>
<evidence type="ECO:0000256" key="3">
    <source>
        <dbReference type="ARBA" id="ARBA00022448"/>
    </source>
</evidence>
<keyword evidence="7" id="KW-0029">Amino-acid transport</keyword>
<feature type="domain" description="ABC transporter" evidence="9">
    <location>
        <begin position="2"/>
        <end position="241"/>
    </location>
</feature>
<evidence type="ECO:0000313" key="10">
    <source>
        <dbReference type="EMBL" id="GDZ84636.1"/>
    </source>
</evidence>
<sequence>MIRINNLVQQYNDKLALDHVSATFPEHQTTAILGPSGSGKSTLLRALNLLEMPSKGTLKIGNDTAIDFGQPLTMPQILATRQQFGMVFQEKALFTHLTVRKNLTEGPIKVKKMSIKHANLTADRLLQQFDMTDLAERYPYQLSGGQQQRVAILRALAMQPKYLLLDEPTSALDPELEAQVLRILRDLASQKTSMIIVTHNMQFAKRVADQVLFLEAGQITYAGAAREFFEAPNPRIQNFLSAMQF</sequence>
<keyword evidence="6 10" id="KW-0067">ATP-binding</keyword>
<dbReference type="PANTHER" id="PTHR43166:SF9">
    <property type="entry name" value="GLUTAMATE_ASPARTATE IMPORT ATP-BINDING PROTEIN GLTL"/>
    <property type="match status" value="1"/>
</dbReference>
<dbReference type="InterPro" id="IPR027417">
    <property type="entry name" value="P-loop_NTPase"/>
</dbReference>
<dbReference type="RefSeq" id="WP_040176576.1">
    <property type="nucleotide sequence ID" value="NZ_BJJW01000016.1"/>
</dbReference>
<dbReference type="PROSITE" id="PS00211">
    <property type="entry name" value="ABC_TRANSPORTER_1"/>
    <property type="match status" value="1"/>
</dbReference>
<dbReference type="InterPro" id="IPR050086">
    <property type="entry name" value="MetN_ABC_transporter-like"/>
</dbReference>